<sequence>MADNTLPPVENLSLEDNQAAKSEEQKITPWEVEGAIVDGKQQEVDYLKLINQFGTRHVDEAVLDRFEKLTGRKPHILLRRGMFFSHRDLNGILDRFEKKKPFFLYTGRGPSADSMHLGHMIPFAFCKWLQDIFDVPLVIQLTDDEKFLFKSNLKLEQCNGYAYENAKDIIAVGFNPDKTFIFSNIDFVGGAFYRNVLKISRSITTTTSKATFGFVDSDNIGKLHFVSIQAAPSFSNSFPHLFGTKSDIPCLIPCAIDQDPYFRLTRDVAQKLKYPKPALIHSKFFPALQGAHTKMSASIDSSAIFMKDTPNQIKNKINRYAFSGGGVDLETHAKYGGNPDIDVAYQYLSFFLEDDEELKKIHDEYKAGTLTTGALKQKCIAVLQEFVSGFQKRRAEVTPEILQKFMSTEPKSSA</sequence>
<dbReference type="InterPro" id="IPR001412">
    <property type="entry name" value="aa-tRNA-synth_I_CS"/>
</dbReference>
<evidence type="ECO:0000256" key="6">
    <source>
        <dbReference type="ARBA" id="ARBA00022598"/>
    </source>
</evidence>
<dbReference type="PRINTS" id="PR01039">
    <property type="entry name" value="TRNASYNTHTRP"/>
</dbReference>
<name>A0A137NTT5_CONC2</name>
<dbReference type="STRING" id="796925.A0A137NTT5"/>
<dbReference type="SUPFAM" id="SSF52374">
    <property type="entry name" value="Nucleotidylyl transferase"/>
    <property type="match status" value="1"/>
</dbReference>
<keyword evidence="6 12" id="KW-0436">Ligase</keyword>
<evidence type="ECO:0000256" key="10">
    <source>
        <dbReference type="ARBA" id="ARBA00023146"/>
    </source>
</evidence>
<gene>
    <name evidence="14" type="ORF">CONCODRAFT_12092</name>
</gene>
<keyword evidence="10 12" id="KW-0030">Aminoacyl-tRNA synthetase</keyword>
<reference evidence="14 15" key="1">
    <citation type="journal article" date="2015" name="Genome Biol. Evol.">
        <title>Phylogenomic analyses indicate that early fungi evolved digesting cell walls of algal ancestors of land plants.</title>
        <authorList>
            <person name="Chang Y."/>
            <person name="Wang S."/>
            <person name="Sekimoto S."/>
            <person name="Aerts A.L."/>
            <person name="Choi C."/>
            <person name="Clum A."/>
            <person name="LaButti K.M."/>
            <person name="Lindquist E.A."/>
            <person name="Yee Ngan C."/>
            <person name="Ohm R.A."/>
            <person name="Salamov A.A."/>
            <person name="Grigoriev I.V."/>
            <person name="Spatafora J.W."/>
            <person name="Berbee M.L."/>
        </authorList>
    </citation>
    <scope>NUCLEOTIDE SEQUENCE [LARGE SCALE GENOMIC DNA]</scope>
    <source>
        <strain evidence="14 15">NRRL 28638</strain>
    </source>
</reference>
<dbReference type="Proteomes" id="UP000070444">
    <property type="component" value="Unassembled WGS sequence"/>
</dbReference>
<keyword evidence="5" id="KW-0963">Cytoplasm</keyword>
<dbReference type="Gene3D" id="3.40.50.620">
    <property type="entry name" value="HUPs"/>
    <property type="match status" value="1"/>
</dbReference>
<evidence type="ECO:0000313" key="15">
    <source>
        <dbReference type="Proteomes" id="UP000070444"/>
    </source>
</evidence>
<evidence type="ECO:0000256" key="2">
    <source>
        <dbReference type="ARBA" id="ARBA00005594"/>
    </source>
</evidence>
<dbReference type="AlphaFoldDB" id="A0A137NTT5"/>
<dbReference type="InterPro" id="IPR002305">
    <property type="entry name" value="aa-tRNA-synth_Ic"/>
</dbReference>
<dbReference type="Pfam" id="PF00579">
    <property type="entry name" value="tRNA-synt_1b"/>
    <property type="match status" value="1"/>
</dbReference>
<evidence type="ECO:0000256" key="1">
    <source>
        <dbReference type="ARBA" id="ARBA00004496"/>
    </source>
</evidence>
<evidence type="ECO:0000256" key="13">
    <source>
        <dbReference type="SAM" id="MobiDB-lite"/>
    </source>
</evidence>
<dbReference type="GO" id="GO:0004830">
    <property type="term" value="F:tryptophan-tRNA ligase activity"/>
    <property type="evidence" value="ECO:0007669"/>
    <property type="project" value="UniProtKB-EC"/>
</dbReference>
<evidence type="ECO:0000256" key="7">
    <source>
        <dbReference type="ARBA" id="ARBA00022741"/>
    </source>
</evidence>
<keyword evidence="9 12" id="KW-0648">Protein biosynthesis</keyword>
<protein>
    <recommendedName>
        <fullName evidence="4">Tryptophan--tRNA ligase, cytoplasmic</fullName>
        <ecNumber evidence="3">6.1.1.2</ecNumber>
    </recommendedName>
    <alternativeName>
        <fullName evidence="11">Tryptophanyl-tRNA synthetase</fullName>
    </alternativeName>
</protein>
<dbReference type="GO" id="GO:0005737">
    <property type="term" value="C:cytoplasm"/>
    <property type="evidence" value="ECO:0007669"/>
    <property type="project" value="UniProtKB-SubCell"/>
</dbReference>
<organism evidence="14 15">
    <name type="scientific">Conidiobolus coronatus (strain ATCC 28846 / CBS 209.66 / NRRL 28638)</name>
    <name type="common">Delacroixia coronata</name>
    <dbReference type="NCBI Taxonomy" id="796925"/>
    <lineage>
        <taxon>Eukaryota</taxon>
        <taxon>Fungi</taxon>
        <taxon>Fungi incertae sedis</taxon>
        <taxon>Zoopagomycota</taxon>
        <taxon>Entomophthoromycotina</taxon>
        <taxon>Entomophthoromycetes</taxon>
        <taxon>Entomophthorales</taxon>
        <taxon>Ancylistaceae</taxon>
        <taxon>Conidiobolus</taxon>
    </lineage>
</organism>
<keyword evidence="7 12" id="KW-0547">Nucleotide-binding</keyword>
<evidence type="ECO:0000256" key="3">
    <source>
        <dbReference type="ARBA" id="ARBA00013161"/>
    </source>
</evidence>
<dbReference type="EMBL" id="KQ964763">
    <property type="protein sequence ID" value="KXN66131.1"/>
    <property type="molecule type" value="Genomic_DNA"/>
</dbReference>
<evidence type="ECO:0000313" key="14">
    <source>
        <dbReference type="EMBL" id="KXN66131.1"/>
    </source>
</evidence>
<dbReference type="CDD" id="cd00806">
    <property type="entry name" value="TrpRS_core"/>
    <property type="match status" value="1"/>
</dbReference>
<dbReference type="Gene3D" id="1.10.240.10">
    <property type="entry name" value="Tyrosyl-Transfer RNA Synthetase"/>
    <property type="match status" value="1"/>
</dbReference>
<dbReference type="FunFam" id="3.40.50.620:FF:000033">
    <property type="entry name" value="tryptophan--tRNA ligase, cytoplasmic"/>
    <property type="match status" value="1"/>
</dbReference>
<dbReference type="FunFam" id="1.10.240.10:FF:000003">
    <property type="entry name" value="Tryptophan--tRNA ligase, cytoplasmic"/>
    <property type="match status" value="1"/>
</dbReference>
<feature type="region of interest" description="Disordered" evidence="13">
    <location>
        <begin position="1"/>
        <end position="25"/>
    </location>
</feature>
<evidence type="ECO:0000256" key="12">
    <source>
        <dbReference type="RuleBase" id="RU363036"/>
    </source>
</evidence>
<comment type="subcellular location">
    <subcellularLocation>
        <location evidence="1">Cytoplasm</location>
    </subcellularLocation>
</comment>
<dbReference type="InterPro" id="IPR002306">
    <property type="entry name" value="Trp-tRNA-ligase"/>
</dbReference>
<dbReference type="NCBIfam" id="TIGR00233">
    <property type="entry name" value="trpS"/>
    <property type="match status" value="1"/>
</dbReference>
<keyword evidence="8 12" id="KW-0067">ATP-binding</keyword>
<dbReference type="GO" id="GO:0005524">
    <property type="term" value="F:ATP binding"/>
    <property type="evidence" value="ECO:0007669"/>
    <property type="project" value="UniProtKB-KW"/>
</dbReference>
<comment type="similarity">
    <text evidence="2 12">Belongs to the class-I aminoacyl-tRNA synthetase family.</text>
</comment>
<evidence type="ECO:0000256" key="4">
    <source>
        <dbReference type="ARBA" id="ARBA00013782"/>
    </source>
</evidence>
<evidence type="ECO:0000256" key="9">
    <source>
        <dbReference type="ARBA" id="ARBA00022917"/>
    </source>
</evidence>
<dbReference type="GO" id="GO:0006436">
    <property type="term" value="P:tryptophanyl-tRNA aminoacylation"/>
    <property type="evidence" value="ECO:0007669"/>
    <property type="project" value="InterPro"/>
</dbReference>
<dbReference type="EC" id="6.1.1.2" evidence="3"/>
<proteinExistence type="inferred from homology"/>
<accession>A0A137NTT5</accession>
<evidence type="ECO:0000256" key="5">
    <source>
        <dbReference type="ARBA" id="ARBA00022490"/>
    </source>
</evidence>
<evidence type="ECO:0000256" key="8">
    <source>
        <dbReference type="ARBA" id="ARBA00022840"/>
    </source>
</evidence>
<evidence type="ECO:0000256" key="11">
    <source>
        <dbReference type="ARBA" id="ARBA00030268"/>
    </source>
</evidence>
<dbReference type="InterPro" id="IPR014729">
    <property type="entry name" value="Rossmann-like_a/b/a_fold"/>
</dbReference>
<dbReference type="OrthoDB" id="10261385at2759"/>
<dbReference type="PROSITE" id="PS00178">
    <property type="entry name" value="AA_TRNA_LIGASE_I"/>
    <property type="match status" value="1"/>
</dbReference>
<dbReference type="PANTHER" id="PTHR10055:SF1">
    <property type="entry name" value="TRYPTOPHAN--TRNA LIGASE, CYTOPLASMIC"/>
    <property type="match status" value="1"/>
</dbReference>
<keyword evidence="15" id="KW-1185">Reference proteome</keyword>
<dbReference type="OMA" id="SIYHRFM"/>
<dbReference type="PANTHER" id="PTHR10055">
    <property type="entry name" value="TRYPTOPHANYL-TRNA SYNTHETASE"/>
    <property type="match status" value="1"/>
</dbReference>